<dbReference type="InterPro" id="IPR038239">
    <property type="entry name" value="Clp1_N_sf"/>
</dbReference>
<organism evidence="4 5">
    <name type="scientific">Babesia bovis</name>
    <dbReference type="NCBI Taxonomy" id="5865"/>
    <lineage>
        <taxon>Eukaryota</taxon>
        <taxon>Sar</taxon>
        <taxon>Alveolata</taxon>
        <taxon>Apicomplexa</taxon>
        <taxon>Aconoidasida</taxon>
        <taxon>Piroplasmida</taxon>
        <taxon>Babesiidae</taxon>
        <taxon>Babesia</taxon>
    </lineage>
</organism>
<evidence type="ECO:0000313" key="5">
    <source>
        <dbReference type="Proteomes" id="UP000002173"/>
    </source>
</evidence>
<dbReference type="Pfam" id="PF16575">
    <property type="entry name" value="CLP1_P"/>
    <property type="match status" value="1"/>
</dbReference>
<dbReference type="GeneID" id="5479037"/>
<dbReference type="GO" id="GO:0005634">
    <property type="term" value="C:nucleus"/>
    <property type="evidence" value="ECO:0007669"/>
    <property type="project" value="TreeGrafter"/>
</dbReference>
<reference evidence="5" key="2">
    <citation type="journal article" date="2020" name="Data Brief">
        <title>Transcriptome dataset of Babesia bovis life stages within vertebrate and invertebrate hosts.</title>
        <authorList>
            <person name="Ueti M.W."/>
            <person name="Johnson W.C."/>
            <person name="Kappmeyer L.S."/>
            <person name="Herndon D.R."/>
            <person name="Mousel M.R."/>
            <person name="Reif K.E."/>
            <person name="Taus N.S."/>
            <person name="Ifeonu O.O."/>
            <person name="Silva J.C."/>
            <person name="Suarez C.E."/>
            <person name="Brayton K.A."/>
        </authorList>
    </citation>
    <scope>NUCLEOTIDE SEQUENCE [LARGE SCALE GENOMIC DNA]</scope>
</reference>
<dbReference type="InterPro" id="IPR032319">
    <property type="entry name" value="CLP1_P"/>
</dbReference>
<dbReference type="EMBL" id="AAXT01000002">
    <property type="protein sequence ID" value="EDO07235.1"/>
    <property type="molecule type" value="Genomic_DNA"/>
</dbReference>
<dbReference type="GO" id="GO:0005524">
    <property type="term" value="F:ATP binding"/>
    <property type="evidence" value="ECO:0007669"/>
    <property type="project" value="UniProtKB-KW"/>
</dbReference>
<keyword evidence="2" id="KW-0067">ATP-binding</keyword>
<dbReference type="FunCoup" id="A7ARR6">
    <property type="interactions" value="17"/>
</dbReference>
<dbReference type="SMART" id="SM00382">
    <property type="entry name" value="AAA"/>
    <property type="match status" value="1"/>
</dbReference>
<dbReference type="STRING" id="5865.A7ARR6"/>
<dbReference type="GO" id="GO:0051731">
    <property type="term" value="F:polynucleotide 5'-hydroxyl-kinase activity"/>
    <property type="evidence" value="ECO:0007669"/>
    <property type="project" value="InterPro"/>
</dbReference>
<dbReference type="InterPro" id="IPR027417">
    <property type="entry name" value="P-loop_NTPase"/>
</dbReference>
<dbReference type="RefSeq" id="XP_001610803.1">
    <property type="nucleotide sequence ID" value="XM_001610753.1"/>
</dbReference>
<dbReference type="InterPro" id="IPR003593">
    <property type="entry name" value="AAA+_ATPase"/>
</dbReference>
<comment type="caution">
    <text evidence="4">The sequence shown here is derived from an EMBL/GenBank/DDBJ whole genome shotgun (WGS) entry which is preliminary data.</text>
</comment>
<protein>
    <submittedName>
        <fullName evidence="4">Pre-mRNA cleavage complex II protein Clp1, putative</fullName>
    </submittedName>
</protein>
<dbReference type="Gene3D" id="3.40.50.300">
    <property type="entry name" value="P-loop containing nucleotide triphosphate hydrolases"/>
    <property type="match status" value="1"/>
</dbReference>
<gene>
    <name evidence="4" type="ORF">BBOV_IV008810</name>
</gene>
<dbReference type="KEGG" id="bbo:BBOV_IV008810"/>
<proteinExistence type="predicted"/>
<keyword evidence="1" id="KW-0547">Nucleotide-binding</keyword>
<name>A7ARR6_BABBO</name>
<dbReference type="OMA" id="CILGVSY"/>
<evidence type="ECO:0000259" key="3">
    <source>
        <dbReference type="SMART" id="SM00382"/>
    </source>
</evidence>
<sequence>MLALPLRTYNLSPFSELRIVTSGSYGGVSVPPTIKLLNTSVIGHGVMQNINAAAEIYGKELVPEVEYILEEGEKVAVFTWTGCSLQVKGNVEQEYEGSDHAMKEYLNVAHVLDAERELASVRRLQGPRILITGAPSSGKSTAAMILCHYAVRSGWTPIFIEADPRGSTDRRQIQFFPGVIGATVISGTTEEKPKNPLVYQYGYLNAQENDKLYLRISQVMAAMLDTMTERSSATQPQSRRSDEVTDMGKYIAASGMFVNAPHSANKDLILKLVKIYNISLVLVIDSPSVHQDLVRTYATMKDAARGSQVASVTGELLSSNVIGNLAFQEQTMIGNYMNDNDDSVCIKGDTENDDTKHPVVLAINKLEGVVPVDHERLKYLHDKCWRYYFERTNKGEMHIIRFKMDDVQLVVVESCIGLSNDALPQDEAGSLQMNETYAATWNGDAVSLTRSILGIPATSDLSLIPYSNILGFFYVRSVEALIIEPTAENGKADNEGLEDDAAIKYLVEAVCPVIYSPSSLPSHLLVPGSTRAMKWQTL</sequence>
<reference evidence="5" key="3">
    <citation type="journal article" date="2021" name="Int. J. Parasitol.">
        <title>Comparative analysis of gene expression between Babesia bovis blood stages and kinetes allowed by improved genome annotation.</title>
        <authorList>
            <person name="Ueti M.W."/>
            <person name="Johnson W.C."/>
            <person name="Kappmeyer L.S."/>
            <person name="Herndon D.R."/>
            <person name="Mousel M.R."/>
            <person name="Reif K.E."/>
            <person name="Taus N.S."/>
            <person name="Ifeonu O.O."/>
            <person name="Silva J.C."/>
            <person name="Suarez C.E."/>
            <person name="Brayton K.A."/>
        </authorList>
    </citation>
    <scope>NUCLEOTIDE SEQUENCE [LARGE SCALE GENOMIC DNA]</scope>
</reference>
<reference evidence="4 5" key="1">
    <citation type="journal article" date="2007" name="PLoS Pathog.">
        <title>Genome sequence of Babesia bovis and comparative analysis of apicomplexan hemoprotozoa.</title>
        <authorList>
            <person name="Brayton K.A."/>
            <person name="Lau A.O.T."/>
            <person name="Herndon D.R."/>
            <person name="Hannick L."/>
            <person name="Kappmeyer L.S."/>
            <person name="Berens S.J."/>
            <person name="Bidwell S.L."/>
            <person name="Brown W.C."/>
            <person name="Crabtree J."/>
            <person name="Fadrosh D."/>
            <person name="Feldblum T."/>
            <person name="Forberger H.A."/>
            <person name="Haas B.J."/>
            <person name="Howell J.M."/>
            <person name="Khouri H."/>
            <person name="Koo H."/>
            <person name="Mann D.J."/>
            <person name="Norimine J."/>
            <person name="Paulsen I.T."/>
            <person name="Radune D."/>
            <person name="Ren Q."/>
            <person name="Smith R.K. Jr."/>
            <person name="Suarez C.E."/>
            <person name="White O."/>
            <person name="Wortman J.R."/>
            <person name="Knowles D.P. Jr."/>
            <person name="McElwain T.F."/>
            <person name="Nene V.M."/>
        </authorList>
    </citation>
    <scope>NUCLEOTIDE SEQUENCE [LARGE SCALE GENOMIC DNA]</scope>
    <source>
        <strain evidence="4">T2Bo</strain>
    </source>
</reference>
<accession>A7ARR6</accession>
<evidence type="ECO:0000256" key="2">
    <source>
        <dbReference type="ARBA" id="ARBA00022840"/>
    </source>
</evidence>
<dbReference type="PANTHER" id="PTHR12755">
    <property type="entry name" value="CLEAVAGE/POLYADENYLATION FACTOR IA SUBUNIT CLP1P"/>
    <property type="match status" value="1"/>
</dbReference>
<dbReference type="InterPro" id="IPR045116">
    <property type="entry name" value="Clp1/Grc3"/>
</dbReference>
<evidence type="ECO:0000313" key="4">
    <source>
        <dbReference type="EMBL" id="EDO07235.1"/>
    </source>
</evidence>
<dbReference type="Gene3D" id="2.60.120.1030">
    <property type="entry name" value="Clp1, DNA binding domain"/>
    <property type="match status" value="1"/>
</dbReference>
<dbReference type="AlphaFoldDB" id="A7ARR6"/>
<feature type="domain" description="AAA+ ATPase" evidence="3">
    <location>
        <begin position="125"/>
        <end position="376"/>
    </location>
</feature>
<dbReference type="Pfam" id="PF16573">
    <property type="entry name" value="CLP1_N"/>
    <property type="match status" value="1"/>
</dbReference>
<dbReference type="SUPFAM" id="SSF52540">
    <property type="entry name" value="P-loop containing nucleoside triphosphate hydrolases"/>
    <property type="match status" value="1"/>
</dbReference>
<dbReference type="GO" id="GO:0006388">
    <property type="term" value="P:tRNA splicing, via endonucleolytic cleavage and ligation"/>
    <property type="evidence" value="ECO:0007669"/>
    <property type="project" value="TreeGrafter"/>
</dbReference>
<dbReference type="InParanoid" id="A7ARR6"/>
<dbReference type="Proteomes" id="UP000002173">
    <property type="component" value="Unassembled WGS sequence"/>
</dbReference>
<dbReference type="PANTHER" id="PTHR12755:SF6">
    <property type="entry name" value="POLYRIBONUCLEOTIDE 5'-HYDROXYL-KINASE CLP1"/>
    <property type="match status" value="1"/>
</dbReference>
<dbReference type="InterPro" id="IPR032324">
    <property type="entry name" value="Clp1_N"/>
</dbReference>
<keyword evidence="5" id="KW-1185">Reference proteome</keyword>
<evidence type="ECO:0000256" key="1">
    <source>
        <dbReference type="ARBA" id="ARBA00022741"/>
    </source>
</evidence>
<dbReference type="VEuPathDB" id="PiroplasmaDB:BBOV_IV008810"/>
<dbReference type="eggNOG" id="KOG2749">
    <property type="taxonomic scope" value="Eukaryota"/>
</dbReference>